<feature type="region of interest" description="Disordered" evidence="1">
    <location>
        <begin position="1"/>
        <end position="24"/>
    </location>
</feature>
<name>A0A139IQA1_9PEZI</name>
<evidence type="ECO:0000256" key="1">
    <source>
        <dbReference type="SAM" id="MobiDB-lite"/>
    </source>
</evidence>
<keyword evidence="3" id="KW-1185">Reference proteome</keyword>
<dbReference type="Proteomes" id="UP000073492">
    <property type="component" value="Unassembled WGS sequence"/>
</dbReference>
<organism evidence="2 3">
    <name type="scientific">Pseudocercospora musae</name>
    <dbReference type="NCBI Taxonomy" id="113226"/>
    <lineage>
        <taxon>Eukaryota</taxon>
        <taxon>Fungi</taxon>
        <taxon>Dikarya</taxon>
        <taxon>Ascomycota</taxon>
        <taxon>Pezizomycotina</taxon>
        <taxon>Dothideomycetes</taxon>
        <taxon>Dothideomycetidae</taxon>
        <taxon>Mycosphaerellales</taxon>
        <taxon>Mycosphaerellaceae</taxon>
        <taxon>Pseudocercospora</taxon>
    </lineage>
</organism>
<gene>
    <name evidence="2" type="ORF">AC579_5459</name>
</gene>
<feature type="region of interest" description="Disordered" evidence="1">
    <location>
        <begin position="106"/>
        <end position="153"/>
    </location>
</feature>
<comment type="caution">
    <text evidence="2">The sequence shown here is derived from an EMBL/GenBank/DDBJ whole genome shotgun (WGS) entry which is preliminary data.</text>
</comment>
<protein>
    <submittedName>
        <fullName evidence="2">Uncharacterized protein</fullName>
    </submittedName>
</protein>
<feature type="compositionally biased region" description="Basic and acidic residues" evidence="1">
    <location>
        <begin position="1"/>
        <end position="12"/>
    </location>
</feature>
<evidence type="ECO:0000313" key="3">
    <source>
        <dbReference type="Proteomes" id="UP000073492"/>
    </source>
</evidence>
<dbReference type="AlphaFoldDB" id="A0A139IQA1"/>
<accession>A0A139IQA1</accession>
<reference evidence="2 3" key="1">
    <citation type="submission" date="2015-07" db="EMBL/GenBank/DDBJ databases">
        <title>Comparative genomics of the Sigatoka disease complex on banana suggests a link between parallel evolutionary changes in Pseudocercospora fijiensis and Pseudocercospora eumusae and increased virulence on the banana host.</title>
        <authorList>
            <person name="Chang T.-C."/>
            <person name="Salvucci A."/>
            <person name="Crous P.W."/>
            <person name="Stergiopoulos I."/>
        </authorList>
    </citation>
    <scope>NUCLEOTIDE SEQUENCE [LARGE SCALE GENOMIC DNA]</scope>
    <source>
        <strain evidence="2 3">CBS 116634</strain>
    </source>
</reference>
<evidence type="ECO:0000313" key="2">
    <source>
        <dbReference type="EMBL" id="KXT16780.1"/>
    </source>
</evidence>
<feature type="compositionally biased region" description="Basic and acidic residues" evidence="1">
    <location>
        <begin position="126"/>
        <end position="153"/>
    </location>
</feature>
<dbReference type="EMBL" id="LFZO01000030">
    <property type="protein sequence ID" value="KXT16780.1"/>
    <property type="molecule type" value="Genomic_DNA"/>
</dbReference>
<proteinExistence type="predicted"/>
<feature type="region of interest" description="Disordered" evidence="1">
    <location>
        <begin position="82"/>
        <end position="101"/>
    </location>
</feature>
<sequence>MEEAFTAHRDNKSTTMGTPGPFRRRLGQITRQYRNTGPPPASPLERFVYQDISHEPWPMIAKQALSDSGLDATSLRELNGRASFAPIDTVPNESNIDPPDLREARCSVRTQASGAAGTDGGGGRKRNIDEAERHVHGHGREEVFKRRKTEEDR</sequence>